<name>A0ABP9M118_9BURK</name>
<dbReference type="CDD" id="cd00555">
    <property type="entry name" value="Maf"/>
    <property type="match status" value="1"/>
</dbReference>
<evidence type="ECO:0000313" key="5">
    <source>
        <dbReference type="EMBL" id="GAA5086773.1"/>
    </source>
</evidence>
<accession>A0ABP9M118</accession>
<dbReference type="PANTHER" id="PTHR43213:SF5">
    <property type="entry name" value="BIFUNCTIONAL DTTP_UTP PYROPHOSPHATASE_METHYLTRANSFERASE PROTEIN-RELATED"/>
    <property type="match status" value="1"/>
</dbReference>
<proteinExistence type="inferred from homology"/>
<comment type="cofactor">
    <cofactor evidence="1 4">
        <name>a divalent metal cation</name>
        <dbReference type="ChEBI" id="CHEBI:60240"/>
    </cofactor>
</comment>
<feature type="site" description="Important for substrate specificity" evidence="4">
    <location>
        <position position="11"/>
    </location>
</feature>
<keyword evidence="6" id="KW-1185">Reference proteome</keyword>
<comment type="similarity">
    <text evidence="4">Belongs to the Maf family. YceF subfamily.</text>
</comment>
<keyword evidence="3 4" id="KW-0546">Nucleotide metabolism</keyword>
<dbReference type="InterPro" id="IPR003697">
    <property type="entry name" value="Maf-like"/>
</dbReference>
<comment type="caution">
    <text evidence="4">Lacks conserved residue(s) required for the propagation of feature annotation.</text>
</comment>
<keyword evidence="4" id="KW-0963">Cytoplasm</keyword>
<dbReference type="NCBIfam" id="TIGR00172">
    <property type="entry name" value="maf"/>
    <property type="match status" value="1"/>
</dbReference>
<evidence type="ECO:0000256" key="3">
    <source>
        <dbReference type="ARBA" id="ARBA00023080"/>
    </source>
</evidence>
<feature type="site" description="Important for substrate specificity" evidence="4">
    <location>
        <position position="69"/>
    </location>
</feature>
<dbReference type="SUPFAM" id="SSF52972">
    <property type="entry name" value="ITPase-like"/>
    <property type="match status" value="1"/>
</dbReference>
<keyword evidence="2 4" id="KW-0378">Hydrolase</keyword>
<dbReference type="EC" id="3.6.1.-" evidence="4"/>
<sequence length="198" mass="21542">MRLILASGSVYRRALLERLQLPFDVISPDVDESPLPDETPDQLAQRLAQAKALKIARAHPEAIVIGSDQVAALGHFCLGKPGSHEQATKQLQQLSGQKVVFHTALCVAQNTQFHTVNVLTTCHFRELSLAEIQSYLLREKPYDTAGSAKAESLGIALMQSMQSDDPTAIIGLPMIELCRLLRAFGINPLTAPVSLAHV</sequence>
<dbReference type="InterPro" id="IPR029001">
    <property type="entry name" value="ITPase-like_fam"/>
</dbReference>
<evidence type="ECO:0000313" key="6">
    <source>
        <dbReference type="Proteomes" id="UP001500227"/>
    </source>
</evidence>
<dbReference type="Gene3D" id="3.90.950.10">
    <property type="match status" value="1"/>
</dbReference>
<dbReference type="RefSeq" id="WP_300647965.1">
    <property type="nucleotide sequence ID" value="NZ_BAABKD010000002.1"/>
</dbReference>
<dbReference type="Pfam" id="PF02545">
    <property type="entry name" value="Maf"/>
    <property type="match status" value="1"/>
</dbReference>
<reference evidence="6" key="1">
    <citation type="journal article" date="2019" name="Int. J. Syst. Evol. Microbiol.">
        <title>The Global Catalogue of Microorganisms (GCM) 10K type strain sequencing project: providing services to taxonomists for standard genome sequencing and annotation.</title>
        <authorList>
            <consortium name="The Broad Institute Genomics Platform"/>
            <consortium name="The Broad Institute Genome Sequencing Center for Infectious Disease"/>
            <person name="Wu L."/>
            <person name="Ma J."/>
        </authorList>
    </citation>
    <scope>NUCLEOTIDE SEQUENCE [LARGE SCALE GENOMIC DNA]</scope>
    <source>
        <strain evidence="6">JCM 18423</strain>
    </source>
</reference>
<comment type="subcellular location">
    <subcellularLocation>
        <location evidence="4">Cytoplasm</location>
    </subcellularLocation>
</comment>
<evidence type="ECO:0000256" key="4">
    <source>
        <dbReference type="HAMAP-Rule" id="MF_00528"/>
    </source>
</evidence>
<feature type="active site" description="Proton acceptor" evidence="4">
    <location>
        <position position="68"/>
    </location>
</feature>
<dbReference type="HAMAP" id="MF_00528">
    <property type="entry name" value="Maf"/>
    <property type="match status" value="1"/>
</dbReference>
<evidence type="ECO:0000256" key="1">
    <source>
        <dbReference type="ARBA" id="ARBA00001968"/>
    </source>
</evidence>
<comment type="caution">
    <text evidence="5">The sequence shown here is derived from an EMBL/GenBank/DDBJ whole genome shotgun (WGS) entry which is preliminary data.</text>
</comment>
<organism evidence="5 6">
    <name type="scientific">Paenalcaligenes hermetiae</name>
    <dbReference type="NCBI Taxonomy" id="1157987"/>
    <lineage>
        <taxon>Bacteria</taxon>
        <taxon>Pseudomonadati</taxon>
        <taxon>Pseudomonadota</taxon>
        <taxon>Betaproteobacteria</taxon>
        <taxon>Burkholderiales</taxon>
        <taxon>Alcaligenaceae</taxon>
        <taxon>Paenalcaligenes</taxon>
    </lineage>
</organism>
<dbReference type="PIRSF" id="PIRSF006305">
    <property type="entry name" value="Maf"/>
    <property type="match status" value="1"/>
</dbReference>
<comment type="catalytic activity">
    <reaction evidence="4">
        <text>N(7)-methyl-GTP + H2O = N(7)-methyl-GMP + diphosphate + H(+)</text>
        <dbReference type="Rhea" id="RHEA:58744"/>
        <dbReference type="ChEBI" id="CHEBI:15377"/>
        <dbReference type="ChEBI" id="CHEBI:15378"/>
        <dbReference type="ChEBI" id="CHEBI:33019"/>
        <dbReference type="ChEBI" id="CHEBI:58285"/>
        <dbReference type="ChEBI" id="CHEBI:87133"/>
    </reaction>
</comment>
<protein>
    <recommendedName>
        <fullName evidence="4">7-methyl-GTP pyrophosphatase</fullName>
        <shortName evidence="4">m(7)GTP pyrophosphatase</shortName>
        <ecNumber evidence="4">3.6.1.-</ecNumber>
    </recommendedName>
</protein>
<comment type="function">
    <text evidence="4">Nucleoside triphosphate pyrophosphatase that hydrolyzes 7-methyl-GTP (m(7)GTP). May have a dual role in cell division arrest and in preventing the incorporation of modified nucleotides into cellular nucleic acids.</text>
</comment>
<gene>
    <name evidence="5" type="ORF">GCM10023337_06720</name>
</gene>
<dbReference type="Proteomes" id="UP001500227">
    <property type="component" value="Unassembled WGS sequence"/>
</dbReference>
<feature type="site" description="Important for substrate specificity" evidence="4">
    <location>
        <position position="151"/>
    </location>
</feature>
<dbReference type="PANTHER" id="PTHR43213">
    <property type="entry name" value="BIFUNCTIONAL DTTP/UTP PYROPHOSPHATASE/METHYLTRANSFERASE PROTEIN-RELATED"/>
    <property type="match status" value="1"/>
</dbReference>
<dbReference type="EMBL" id="BAABKD010000002">
    <property type="protein sequence ID" value="GAA5086773.1"/>
    <property type="molecule type" value="Genomic_DNA"/>
</dbReference>
<evidence type="ECO:0000256" key="2">
    <source>
        <dbReference type="ARBA" id="ARBA00022801"/>
    </source>
</evidence>